<name>A0A2K9P3V4_9FIRM</name>
<dbReference type="GeneID" id="98063130"/>
<dbReference type="AlphaFoldDB" id="A0A2K9P3V4"/>
<evidence type="ECO:0000313" key="1">
    <source>
        <dbReference type="EMBL" id="AUO19900.1"/>
    </source>
</evidence>
<evidence type="ECO:0000313" key="2">
    <source>
        <dbReference type="Proteomes" id="UP000235589"/>
    </source>
</evidence>
<dbReference type="InterPro" id="IPR036619">
    <property type="entry name" value="NinB_sf"/>
</dbReference>
<proteinExistence type="predicted"/>
<dbReference type="RefSeq" id="WP_102366062.1">
    <property type="nucleotide sequence ID" value="NZ_CP020991.1"/>
</dbReference>
<sequence length="184" mass="20892">MRLTGTIRDVSMGFLDGECKLTLAVNEKNDLKLAYDELSQCKLLDIELKKHRKKRSLNANAYLWVLCGKLADKIGVDKESVYRQHILNANVYRVAEINESAADTLIKGWQMNGVGWIAERVDESNKDGFVIVNLYYGSSTYNTKQMSRLLDSVIEDCREQGIQTITPDEISKLKSLWEAEKING</sequence>
<dbReference type="Proteomes" id="UP000235589">
    <property type="component" value="Chromosome"/>
</dbReference>
<organism evidence="1 2">
    <name type="scientific">Monoglobus pectinilyticus</name>
    <dbReference type="NCBI Taxonomy" id="1981510"/>
    <lineage>
        <taxon>Bacteria</taxon>
        <taxon>Bacillati</taxon>
        <taxon>Bacillota</taxon>
        <taxon>Clostridia</taxon>
        <taxon>Monoglobales</taxon>
        <taxon>Monoglobaceae</taxon>
        <taxon>Monoglobus</taxon>
    </lineage>
</organism>
<reference evidence="1 2" key="1">
    <citation type="submission" date="2017-04" db="EMBL/GenBank/DDBJ databases">
        <title>Monoglobus pectinilyticus 14 draft genome.</title>
        <authorList>
            <person name="Kim C."/>
            <person name="Rosendale D.I."/>
            <person name="Kelly W.J."/>
            <person name="Tannock G.W."/>
            <person name="Patchett M.L."/>
            <person name="Jordens J.Z."/>
        </authorList>
    </citation>
    <scope>NUCLEOTIDE SEQUENCE [LARGE SCALE GENOMIC DNA]</scope>
    <source>
        <strain evidence="1 2">14</strain>
    </source>
</reference>
<keyword evidence="2" id="KW-1185">Reference proteome</keyword>
<dbReference type="OrthoDB" id="1857943at2"/>
<dbReference type="EMBL" id="CP020991">
    <property type="protein sequence ID" value="AUO19900.1"/>
    <property type="molecule type" value="Genomic_DNA"/>
</dbReference>
<dbReference type="KEGG" id="mpec:B9O19_01746"/>
<gene>
    <name evidence="1" type="ORF">B9O19_01746</name>
</gene>
<dbReference type="Gene3D" id="1.10.3790.10">
    <property type="entry name" value="NinB"/>
    <property type="match status" value="1"/>
</dbReference>
<accession>A0A2K9P3V4</accession>
<protein>
    <submittedName>
        <fullName evidence="1">Uncharacterized protein</fullName>
    </submittedName>
</protein>